<dbReference type="Proteomes" id="UP001177140">
    <property type="component" value="Unassembled WGS sequence"/>
</dbReference>
<evidence type="ECO:0000256" key="8">
    <source>
        <dbReference type="PROSITE-ProRule" id="PRU00706"/>
    </source>
</evidence>
<dbReference type="InterPro" id="IPR034907">
    <property type="entry name" value="NDK-like_dom"/>
</dbReference>
<evidence type="ECO:0000313" key="11">
    <source>
        <dbReference type="Proteomes" id="UP001177140"/>
    </source>
</evidence>
<dbReference type="SUPFAM" id="SSF54919">
    <property type="entry name" value="Nucleoside diphosphate kinase, NDK"/>
    <property type="match status" value="1"/>
</dbReference>
<evidence type="ECO:0000256" key="3">
    <source>
        <dbReference type="ARBA" id="ARBA00001946"/>
    </source>
</evidence>
<evidence type="ECO:0000313" key="10">
    <source>
        <dbReference type="EMBL" id="MCL7036660.1"/>
    </source>
</evidence>
<evidence type="ECO:0000256" key="6">
    <source>
        <dbReference type="ARBA" id="ARBA00022679"/>
    </source>
</evidence>
<keyword evidence="11" id="KW-1185">Reference proteome</keyword>
<protein>
    <recommendedName>
        <fullName evidence="5">nucleoside-diphosphate kinase</fullName>
        <ecNumber evidence="5">2.7.4.6</ecNumber>
    </recommendedName>
</protein>
<evidence type="ECO:0000256" key="5">
    <source>
        <dbReference type="ARBA" id="ARBA00012966"/>
    </source>
</evidence>
<keyword evidence="7" id="KW-0418">Kinase</keyword>
<comment type="caution">
    <text evidence="8">Lacks conserved residue(s) required for the propagation of feature annotation.</text>
</comment>
<comment type="cofactor">
    <cofactor evidence="3">
        <name>Mg(2+)</name>
        <dbReference type="ChEBI" id="CHEBI:18420"/>
    </cofactor>
</comment>
<dbReference type="EMBL" id="JAJJMA010170348">
    <property type="protein sequence ID" value="MCL7036660.1"/>
    <property type="molecule type" value="Genomic_DNA"/>
</dbReference>
<dbReference type="AlphaFoldDB" id="A0AA41SKV7"/>
<comment type="catalytic activity">
    <reaction evidence="2">
        <text>a ribonucleoside 5'-diphosphate + ATP = a ribonucleoside 5'-triphosphate + ADP</text>
        <dbReference type="Rhea" id="RHEA:18113"/>
        <dbReference type="ChEBI" id="CHEBI:30616"/>
        <dbReference type="ChEBI" id="CHEBI:57930"/>
        <dbReference type="ChEBI" id="CHEBI:61557"/>
        <dbReference type="ChEBI" id="CHEBI:456216"/>
        <dbReference type="EC" id="2.7.4.6"/>
    </reaction>
</comment>
<dbReference type="GO" id="GO:0004550">
    <property type="term" value="F:nucleoside diphosphate kinase activity"/>
    <property type="evidence" value="ECO:0007669"/>
    <property type="project" value="UniProtKB-EC"/>
</dbReference>
<evidence type="ECO:0000256" key="2">
    <source>
        <dbReference type="ARBA" id="ARBA00000937"/>
    </source>
</evidence>
<dbReference type="PANTHER" id="PTHR11349">
    <property type="entry name" value="NUCLEOSIDE DIPHOSPHATE KINASE"/>
    <property type="match status" value="1"/>
</dbReference>
<dbReference type="SMART" id="SM00562">
    <property type="entry name" value="NDK"/>
    <property type="match status" value="1"/>
</dbReference>
<evidence type="ECO:0000256" key="4">
    <source>
        <dbReference type="ARBA" id="ARBA00008142"/>
    </source>
</evidence>
<dbReference type="EC" id="2.7.4.6" evidence="5"/>
<comment type="caution">
    <text evidence="10">The sequence shown here is derived from an EMBL/GenBank/DDBJ whole genome shotgun (WGS) entry which is preliminary data.</text>
</comment>
<dbReference type="Pfam" id="PF00334">
    <property type="entry name" value="NDK"/>
    <property type="match status" value="1"/>
</dbReference>
<dbReference type="InterPro" id="IPR036850">
    <property type="entry name" value="NDK-like_dom_sf"/>
</dbReference>
<name>A0AA41SKV7_PAPNU</name>
<gene>
    <name evidence="10" type="ORF">MKW94_028900</name>
</gene>
<dbReference type="Gene3D" id="3.30.70.141">
    <property type="entry name" value="Nucleoside diphosphate kinase-like domain"/>
    <property type="match status" value="1"/>
</dbReference>
<accession>A0AA41SKV7</accession>
<dbReference type="PROSITE" id="PS51374">
    <property type="entry name" value="NDPK_LIKE"/>
    <property type="match status" value="1"/>
</dbReference>
<evidence type="ECO:0000259" key="9">
    <source>
        <dbReference type="SMART" id="SM00562"/>
    </source>
</evidence>
<comment type="similarity">
    <text evidence="4 8">Belongs to the NDK family.</text>
</comment>
<feature type="domain" description="Nucleoside diphosphate kinase-like" evidence="9">
    <location>
        <begin position="45"/>
        <end position="171"/>
    </location>
</feature>
<reference evidence="10" key="1">
    <citation type="submission" date="2022-03" db="EMBL/GenBank/DDBJ databases">
        <title>A functionally conserved STORR gene fusion in Papaver species that diverged 16.8 million years ago.</title>
        <authorList>
            <person name="Catania T."/>
        </authorList>
    </citation>
    <scope>NUCLEOTIDE SEQUENCE</scope>
    <source>
        <strain evidence="10">S-191538</strain>
    </source>
</reference>
<organism evidence="10 11">
    <name type="scientific">Papaver nudicaule</name>
    <name type="common">Iceland poppy</name>
    <dbReference type="NCBI Taxonomy" id="74823"/>
    <lineage>
        <taxon>Eukaryota</taxon>
        <taxon>Viridiplantae</taxon>
        <taxon>Streptophyta</taxon>
        <taxon>Embryophyta</taxon>
        <taxon>Tracheophyta</taxon>
        <taxon>Spermatophyta</taxon>
        <taxon>Magnoliopsida</taxon>
        <taxon>Ranunculales</taxon>
        <taxon>Papaveraceae</taxon>
        <taxon>Papaveroideae</taxon>
        <taxon>Papaver</taxon>
    </lineage>
</organism>
<sequence length="366" mass="42101">MRMTFYEDKKKSYPKNRFGVLEVENVKMKNNRPGLMVKDMKKMKKEWTFLLCYPSIVGTYRIVGKVLTEIQKMNLNIIGMRLMCGSSEFVHTHFHRDGRDPCPDDSVRHLIPHPFVAMILEGENAIQKVHQFTSSTSPFWNSAEPEAYSSRSYETALEDYELWFDMDSDNWKEEEQERNLLAFAFPDGTEFGPTAEVMENILRVELFITLEPKFADNFYTEDLYFLLIRPLAFQKQCVGEVLSSIERGFFHVKGLKLVRKSEVPHSNAWLANCSSSSEIKEDEYGIAMLVRHIKADRIQIVNNGDGCIRKVNNNEKTEICSNLVYLDKPGDRENIGAFFEFGCVSWVDPTSRANCGGLFLATLSSL</sequence>
<proteinExistence type="inferred from homology"/>
<evidence type="ECO:0000256" key="1">
    <source>
        <dbReference type="ARBA" id="ARBA00000082"/>
    </source>
</evidence>
<evidence type="ECO:0000256" key="7">
    <source>
        <dbReference type="ARBA" id="ARBA00022777"/>
    </source>
</evidence>
<comment type="catalytic activity">
    <reaction evidence="1">
        <text>a 2'-deoxyribonucleoside 5'-diphosphate + ATP = a 2'-deoxyribonucleoside 5'-triphosphate + ADP</text>
        <dbReference type="Rhea" id="RHEA:44640"/>
        <dbReference type="ChEBI" id="CHEBI:30616"/>
        <dbReference type="ChEBI" id="CHEBI:61560"/>
        <dbReference type="ChEBI" id="CHEBI:73316"/>
        <dbReference type="ChEBI" id="CHEBI:456216"/>
        <dbReference type="EC" id="2.7.4.6"/>
    </reaction>
</comment>
<keyword evidence="6" id="KW-0808">Transferase</keyword>